<keyword evidence="9" id="KW-1185">Reference proteome</keyword>
<evidence type="ECO:0000256" key="3">
    <source>
        <dbReference type="ARBA" id="ARBA00022723"/>
    </source>
</evidence>
<comment type="caution">
    <text evidence="8">The sequence shown here is derived from an EMBL/GenBank/DDBJ whole genome shotgun (WGS) entry which is preliminary data.</text>
</comment>
<sequence>MNYVLFCKAMDLVHRRAISFFEVVVVKPRFVILSAASLLAVTLAGCGDFKSVFSYNKTTDELIKPAQRVVKTELKENFGTPEALVAWLKFQFDFGAEESVTVKVNSFDTAAKGVVVLDNTDDLGVDLEGATLKLSTDAVHDIVSYDSESGQLHVTPPIATELTDDDSVTIVTKPHGWKLVRGRNLYMIHCVHCHGVSGDGAGPTAQYLNPLPRDYRQGKFKFTSTISTEKAAHRDFRQTLYEGIQGTSMPSFKLKLIGDDMDAIIAYVLFLSSRGEYEINLGNEMKVLGGGKQEVQDRLRDEQGLTRQQVFKEFQEQEELSTGLTELSDEVGMILAEDWERANSPEVEVFPKKPRPEPTAESIARGRALFISKDAKCSDCHGMQGNGNGPQTEAYQQLPGSSLTYDKPGLYDDWGHPIKPRNLHTGIYRGGRRPLDIYRRISAGIKGALMPGFGTSLSDDQIWDLVNYVMSIPYENNLSPESVPAEKTVAEHITK</sequence>
<keyword evidence="2 6" id="KW-0349">Heme</keyword>
<dbReference type="PANTHER" id="PTHR35008:SF8">
    <property type="entry name" value="ALCOHOL DEHYDROGENASE CYTOCHROME C SUBUNIT"/>
    <property type="match status" value="1"/>
</dbReference>
<evidence type="ECO:0000256" key="2">
    <source>
        <dbReference type="ARBA" id="ARBA00022617"/>
    </source>
</evidence>
<dbReference type="GO" id="GO:0005506">
    <property type="term" value="F:iron ion binding"/>
    <property type="evidence" value="ECO:0007669"/>
    <property type="project" value="InterPro"/>
</dbReference>
<protein>
    <submittedName>
        <fullName evidence="8">Cytochrome c6</fullName>
    </submittedName>
</protein>
<keyword evidence="1" id="KW-0813">Transport</keyword>
<keyword evidence="5 6" id="KW-0408">Iron</keyword>
<feature type="domain" description="Cytochrome c" evidence="7">
    <location>
        <begin position="177"/>
        <end position="272"/>
    </location>
</feature>
<accession>A0A5C6BC10</accession>
<gene>
    <name evidence="8" type="primary">petJ_2</name>
    <name evidence="8" type="ORF">CA54_47800</name>
</gene>
<evidence type="ECO:0000259" key="7">
    <source>
        <dbReference type="PROSITE" id="PS51007"/>
    </source>
</evidence>
<keyword evidence="4" id="KW-0249">Electron transport</keyword>
<keyword evidence="3 6" id="KW-0479">Metal-binding</keyword>
<evidence type="ECO:0000313" key="9">
    <source>
        <dbReference type="Proteomes" id="UP000320735"/>
    </source>
</evidence>
<dbReference type="SUPFAM" id="SSF46626">
    <property type="entry name" value="Cytochrome c"/>
    <property type="match status" value="2"/>
</dbReference>
<dbReference type="InterPro" id="IPR008168">
    <property type="entry name" value="Cyt_C_IC"/>
</dbReference>
<dbReference type="InterPro" id="IPR051459">
    <property type="entry name" value="Cytochrome_c-type_DH"/>
</dbReference>
<feature type="domain" description="Cytochrome c" evidence="7">
    <location>
        <begin position="361"/>
        <end position="473"/>
    </location>
</feature>
<dbReference type="AlphaFoldDB" id="A0A5C6BC10"/>
<dbReference type="GO" id="GO:0020037">
    <property type="term" value="F:heme binding"/>
    <property type="evidence" value="ECO:0007669"/>
    <property type="project" value="InterPro"/>
</dbReference>
<reference evidence="8 9" key="1">
    <citation type="submission" date="2019-02" db="EMBL/GenBank/DDBJ databases">
        <title>Deep-cultivation of Planctomycetes and their phenomic and genomic characterization uncovers novel biology.</title>
        <authorList>
            <person name="Wiegand S."/>
            <person name="Jogler M."/>
            <person name="Boedeker C."/>
            <person name="Pinto D."/>
            <person name="Vollmers J."/>
            <person name="Rivas-Marin E."/>
            <person name="Kohn T."/>
            <person name="Peeters S.H."/>
            <person name="Heuer A."/>
            <person name="Rast P."/>
            <person name="Oberbeckmann S."/>
            <person name="Bunk B."/>
            <person name="Jeske O."/>
            <person name="Meyerdierks A."/>
            <person name="Storesund J.E."/>
            <person name="Kallscheuer N."/>
            <person name="Luecker S."/>
            <person name="Lage O.M."/>
            <person name="Pohl T."/>
            <person name="Merkel B.J."/>
            <person name="Hornburger P."/>
            <person name="Mueller R.-W."/>
            <person name="Bruemmer F."/>
            <person name="Labrenz M."/>
            <person name="Spormann A.M."/>
            <person name="Op Den Camp H."/>
            <person name="Overmann J."/>
            <person name="Amann R."/>
            <person name="Jetten M.S.M."/>
            <person name="Mascher T."/>
            <person name="Medema M.H."/>
            <person name="Devos D.P."/>
            <person name="Kaster A.-K."/>
            <person name="Ovreas L."/>
            <person name="Rohde M."/>
            <person name="Galperin M.Y."/>
            <person name="Jogler C."/>
        </authorList>
    </citation>
    <scope>NUCLEOTIDE SEQUENCE [LARGE SCALE GENOMIC DNA]</scope>
    <source>
        <strain evidence="8 9">CA54</strain>
    </source>
</reference>
<dbReference type="EMBL" id="SJPP01000002">
    <property type="protein sequence ID" value="TWU09538.1"/>
    <property type="molecule type" value="Genomic_DNA"/>
</dbReference>
<dbReference type="PANTHER" id="PTHR35008">
    <property type="entry name" value="BLL4482 PROTEIN-RELATED"/>
    <property type="match status" value="1"/>
</dbReference>
<dbReference type="Pfam" id="PF00034">
    <property type="entry name" value="Cytochrom_C"/>
    <property type="match status" value="2"/>
</dbReference>
<proteinExistence type="predicted"/>
<evidence type="ECO:0000256" key="4">
    <source>
        <dbReference type="ARBA" id="ARBA00022982"/>
    </source>
</evidence>
<evidence type="ECO:0000256" key="6">
    <source>
        <dbReference type="PROSITE-ProRule" id="PRU00433"/>
    </source>
</evidence>
<evidence type="ECO:0000256" key="1">
    <source>
        <dbReference type="ARBA" id="ARBA00022448"/>
    </source>
</evidence>
<evidence type="ECO:0000313" key="8">
    <source>
        <dbReference type="EMBL" id="TWU09538.1"/>
    </source>
</evidence>
<dbReference type="Gene3D" id="1.10.760.10">
    <property type="entry name" value="Cytochrome c-like domain"/>
    <property type="match status" value="2"/>
</dbReference>
<name>A0A5C6BC10_9PLAN</name>
<organism evidence="8 9">
    <name type="scientific">Symmachiella macrocystis</name>
    <dbReference type="NCBI Taxonomy" id="2527985"/>
    <lineage>
        <taxon>Bacteria</taxon>
        <taxon>Pseudomonadati</taxon>
        <taxon>Planctomycetota</taxon>
        <taxon>Planctomycetia</taxon>
        <taxon>Planctomycetales</taxon>
        <taxon>Planctomycetaceae</taxon>
        <taxon>Symmachiella</taxon>
    </lineage>
</organism>
<dbReference type="OrthoDB" id="9808312at2"/>
<evidence type="ECO:0000256" key="5">
    <source>
        <dbReference type="ARBA" id="ARBA00023004"/>
    </source>
</evidence>
<dbReference type="InterPro" id="IPR009056">
    <property type="entry name" value="Cyt_c-like_dom"/>
</dbReference>
<dbReference type="PRINTS" id="PR00605">
    <property type="entry name" value="CYTCHROMECIC"/>
</dbReference>
<dbReference type="GO" id="GO:0009055">
    <property type="term" value="F:electron transfer activity"/>
    <property type="evidence" value="ECO:0007669"/>
    <property type="project" value="InterPro"/>
</dbReference>
<dbReference type="PROSITE" id="PS51007">
    <property type="entry name" value="CYTC"/>
    <property type="match status" value="2"/>
</dbReference>
<dbReference type="InterPro" id="IPR036909">
    <property type="entry name" value="Cyt_c-like_dom_sf"/>
</dbReference>
<dbReference type="Proteomes" id="UP000320735">
    <property type="component" value="Unassembled WGS sequence"/>
</dbReference>